<evidence type="ECO:0000259" key="11">
    <source>
        <dbReference type="PROSITE" id="PS50262"/>
    </source>
</evidence>
<feature type="transmembrane region" description="Helical" evidence="10">
    <location>
        <begin position="122"/>
        <end position="150"/>
    </location>
</feature>
<dbReference type="GO" id="GO:0005886">
    <property type="term" value="C:plasma membrane"/>
    <property type="evidence" value="ECO:0007669"/>
    <property type="project" value="UniProtKB-SubCell"/>
</dbReference>
<proteinExistence type="inferred from homology"/>
<feature type="transmembrane region" description="Helical" evidence="10">
    <location>
        <begin position="47"/>
        <end position="66"/>
    </location>
</feature>
<dbReference type="SUPFAM" id="SSF81321">
    <property type="entry name" value="Family A G protein-coupled receptor-like"/>
    <property type="match status" value="1"/>
</dbReference>
<dbReference type="Gene3D" id="1.20.1070.10">
    <property type="entry name" value="Rhodopsin 7-helix transmembrane proteins"/>
    <property type="match status" value="1"/>
</dbReference>
<dbReference type="AlphaFoldDB" id="G5AWW3"/>
<comment type="similarity">
    <text evidence="2">Belongs to the G-protein coupled receptor 1 family.</text>
</comment>
<feature type="domain" description="G-protein coupled receptors family 1 profile" evidence="11">
    <location>
        <begin position="16"/>
        <end position="212"/>
    </location>
</feature>
<feature type="transmembrane region" description="Helical" evidence="10">
    <location>
        <begin position="196"/>
        <end position="214"/>
    </location>
</feature>
<keyword evidence="8 12" id="KW-0675">Receptor</keyword>
<dbReference type="InterPro" id="IPR050427">
    <property type="entry name" value="Olfactory_Receptors"/>
</dbReference>
<evidence type="ECO:0000313" key="13">
    <source>
        <dbReference type="Proteomes" id="UP000006813"/>
    </source>
</evidence>
<name>G5AWW3_HETGA</name>
<evidence type="ECO:0000256" key="1">
    <source>
        <dbReference type="ARBA" id="ARBA00004651"/>
    </source>
</evidence>
<evidence type="ECO:0000256" key="8">
    <source>
        <dbReference type="ARBA" id="ARBA00023170"/>
    </source>
</evidence>
<evidence type="ECO:0000256" key="7">
    <source>
        <dbReference type="ARBA" id="ARBA00023136"/>
    </source>
</evidence>
<keyword evidence="4 10" id="KW-0812">Transmembrane</keyword>
<evidence type="ECO:0000256" key="4">
    <source>
        <dbReference type="ARBA" id="ARBA00022692"/>
    </source>
</evidence>
<reference evidence="12 13" key="1">
    <citation type="journal article" date="2011" name="Nature">
        <title>Genome sequencing reveals insights into physiology and longevity of the naked mole rat.</title>
        <authorList>
            <person name="Kim E.B."/>
            <person name="Fang X."/>
            <person name="Fushan A.A."/>
            <person name="Huang Z."/>
            <person name="Lobanov A.V."/>
            <person name="Han L."/>
            <person name="Marino S.M."/>
            <person name="Sun X."/>
            <person name="Turanov A.A."/>
            <person name="Yang P."/>
            <person name="Yim S.H."/>
            <person name="Zhao X."/>
            <person name="Kasaikina M.V."/>
            <person name="Stoletzki N."/>
            <person name="Peng C."/>
            <person name="Polak P."/>
            <person name="Xiong Z."/>
            <person name="Kiezun A."/>
            <person name="Zhu Y."/>
            <person name="Chen Y."/>
            <person name="Kryukov G.V."/>
            <person name="Zhang Q."/>
            <person name="Peshkin L."/>
            <person name="Yang L."/>
            <person name="Bronson R.T."/>
            <person name="Buffenstein R."/>
            <person name="Wang B."/>
            <person name="Han C."/>
            <person name="Li Q."/>
            <person name="Chen L."/>
            <person name="Zhao W."/>
            <person name="Sunyaev S.R."/>
            <person name="Park T.J."/>
            <person name="Zhang G."/>
            <person name="Wang J."/>
            <person name="Gladyshev V.N."/>
        </authorList>
    </citation>
    <scope>NUCLEOTIDE SEQUENCE [LARGE SCALE GENOMIC DNA]</scope>
</reference>
<evidence type="ECO:0000256" key="6">
    <source>
        <dbReference type="ARBA" id="ARBA00023040"/>
    </source>
</evidence>
<dbReference type="STRING" id="10181.G5AWW3"/>
<evidence type="ECO:0000256" key="3">
    <source>
        <dbReference type="ARBA" id="ARBA00022475"/>
    </source>
</evidence>
<keyword evidence="5 10" id="KW-1133">Transmembrane helix</keyword>
<dbReference type="PANTHER" id="PTHR48002">
    <property type="entry name" value="OLFACTORY RECEPTOR"/>
    <property type="match status" value="1"/>
</dbReference>
<evidence type="ECO:0000256" key="5">
    <source>
        <dbReference type="ARBA" id="ARBA00022989"/>
    </source>
</evidence>
<dbReference type="Proteomes" id="UP000006813">
    <property type="component" value="Unassembled WGS sequence"/>
</dbReference>
<dbReference type="GO" id="GO:0004930">
    <property type="term" value="F:G protein-coupled receptor activity"/>
    <property type="evidence" value="ECO:0007669"/>
    <property type="project" value="UniProtKB-KW"/>
</dbReference>
<dbReference type="InterPro" id="IPR017452">
    <property type="entry name" value="GPCR_Rhodpsn_7TM"/>
</dbReference>
<evidence type="ECO:0000313" key="12">
    <source>
        <dbReference type="EMBL" id="EHB01524.1"/>
    </source>
</evidence>
<dbReference type="PRINTS" id="PR00245">
    <property type="entry name" value="OLFACTORYR"/>
</dbReference>
<dbReference type="GO" id="GO:0004984">
    <property type="term" value="F:olfactory receptor activity"/>
    <property type="evidence" value="ECO:0007669"/>
    <property type="project" value="InterPro"/>
</dbReference>
<protein>
    <submittedName>
        <fullName evidence="12">Olfactory receptor 4C6</fullName>
    </submittedName>
</protein>
<keyword evidence="7 10" id="KW-0472">Membrane</keyword>
<dbReference type="InParanoid" id="G5AWW3"/>
<dbReference type="PROSITE" id="PS50262">
    <property type="entry name" value="G_PROTEIN_RECEP_F1_2"/>
    <property type="match status" value="1"/>
</dbReference>
<dbReference type="FunFam" id="1.10.1220.70:FF:000001">
    <property type="entry name" value="Olfactory receptor"/>
    <property type="match status" value="1"/>
</dbReference>
<gene>
    <name evidence="12" type="ORF">GW7_05457</name>
</gene>
<feature type="transmembrane region" description="Helical" evidence="10">
    <location>
        <begin position="162"/>
        <end position="184"/>
    </location>
</feature>
<keyword evidence="6" id="KW-0297">G-protein coupled receptor</keyword>
<dbReference type="Pfam" id="PF13853">
    <property type="entry name" value="7tm_4"/>
    <property type="match status" value="1"/>
</dbReference>
<keyword evidence="9" id="KW-0807">Transducer</keyword>
<dbReference type="EMBL" id="JH167275">
    <property type="protein sequence ID" value="EHB01524.1"/>
    <property type="molecule type" value="Genomic_DNA"/>
</dbReference>
<sequence length="256" mass="28800">MQKAADTETEEELSWDVTYSSVIDPKLIADSLSDSTSISLKGCMTQLFAEHFFGGVVIILVIVMAYHRYMAIWRPQHYMTTMSPLLCCLMIPFCGPSVIYHFMYDLFPLLKLACMDTHTLGLLVILNSGVMCVTIFLTFITSYVVIFCSLNSCSIEGRHKALSTCGSHLTGFALFFVPCIFFYMRPVVTYPIDKTMAVSFTIVVPVLNPLIYTLRNTEVKNAMKELWKKPGTLGVTKLHAQEQILSTKSVDSYLPH</sequence>
<dbReference type="InterPro" id="IPR000725">
    <property type="entry name" value="Olfact_rcpt"/>
</dbReference>
<keyword evidence="3" id="KW-1003">Cell membrane</keyword>
<feature type="transmembrane region" description="Helical" evidence="10">
    <location>
        <begin position="78"/>
        <end position="102"/>
    </location>
</feature>
<evidence type="ECO:0000256" key="2">
    <source>
        <dbReference type="ARBA" id="ARBA00010663"/>
    </source>
</evidence>
<evidence type="ECO:0000256" key="10">
    <source>
        <dbReference type="SAM" id="Phobius"/>
    </source>
</evidence>
<organism evidence="12 13">
    <name type="scientific">Heterocephalus glaber</name>
    <name type="common">Naked mole rat</name>
    <dbReference type="NCBI Taxonomy" id="10181"/>
    <lineage>
        <taxon>Eukaryota</taxon>
        <taxon>Metazoa</taxon>
        <taxon>Chordata</taxon>
        <taxon>Craniata</taxon>
        <taxon>Vertebrata</taxon>
        <taxon>Euteleostomi</taxon>
        <taxon>Mammalia</taxon>
        <taxon>Eutheria</taxon>
        <taxon>Euarchontoglires</taxon>
        <taxon>Glires</taxon>
        <taxon>Rodentia</taxon>
        <taxon>Hystricomorpha</taxon>
        <taxon>Bathyergidae</taxon>
        <taxon>Heterocephalus</taxon>
    </lineage>
</organism>
<comment type="subcellular location">
    <subcellularLocation>
        <location evidence="1">Cell membrane</location>
        <topology evidence="1">Multi-pass membrane protein</topology>
    </subcellularLocation>
</comment>
<accession>G5AWW3</accession>
<evidence type="ECO:0000256" key="9">
    <source>
        <dbReference type="ARBA" id="ARBA00023224"/>
    </source>
</evidence>